<sequence length="250" mass="28671">MSEDSTTVWGDHDVEGRPRTLRLGSLRMTVASAAGELRLAWSHDDRPPEWSRWAPGEWSGRVRLTPVHPDRLVVVKPEREFRLLRGARARIYLRVPLHVRLEALGSAPRTLVTVPTDPLADTWWGTPLEGELGYWLDTRARRAIQDDEFLEHLCICPLQLENDSSDHLMVDRIALRVAHLSVYRDGTRLWSDETRVRYLGEEAWSRIEMAGRAPTEAAEAERVTPPTRPLPRGFTARTFARLKSSIEEWL</sequence>
<organism evidence="1 2">
    <name type="scientific">Gaopeijia maritima</name>
    <dbReference type="NCBI Taxonomy" id="3119007"/>
    <lineage>
        <taxon>Bacteria</taxon>
        <taxon>Pseudomonadati</taxon>
        <taxon>Gemmatimonadota</taxon>
        <taxon>Longimicrobiia</taxon>
        <taxon>Gaopeijiales</taxon>
        <taxon>Gaopeijiaceae</taxon>
        <taxon>Gaopeijia</taxon>
    </lineage>
</organism>
<protein>
    <recommendedName>
        <fullName evidence="3">DUF432 domain-containing protein</fullName>
    </recommendedName>
</protein>
<accession>A0ABU9E5C0</accession>
<gene>
    <name evidence="1" type="ORF">WI372_02760</name>
</gene>
<evidence type="ECO:0000313" key="2">
    <source>
        <dbReference type="Proteomes" id="UP001484239"/>
    </source>
</evidence>
<dbReference type="Proteomes" id="UP001484239">
    <property type="component" value="Unassembled WGS sequence"/>
</dbReference>
<comment type="caution">
    <text evidence="1">The sequence shown here is derived from an EMBL/GenBank/DDBJ whole genome shotgun (WGS) entry which is preliminary data.</text>
</comment>
<evidence type="ECO:0008006" key="3">
    <source>
        <dbReference type="Google" id="ProtNLM"/>
    </source>
</evidence>
<name>A0ABU9E5C0_9BACT</name>
<proteinExistence type="predicted"/>
<dbReference type="EMBL" id="JBBHLI010000001">
    <property type="protein sequence ID" value="MEK9499902.1"/>
    <property type="molecule type" value="Genomic_DNA"/>
</dbReference>
<dbReference type="RefSeq" id="WP_405277958.1">
    <property type="nucleotide sequence ID" value="NZ_CP144380.1"/>
</dbReference>
<keyword evidence="2" id="KW-1185">Reference proteome</keyword>
<reference evidence="1 2" key="1">
    <citation type="submission" date="2024-02" db="EMBL/GenBank/DDBJ databases">
        <title>A novel Gemmatimonadota bacterium.</title>
        <authorList>
            <person name="Du Z.-J."/>
            <person name="Ye Y.-Q."/>
        </authorList>
    </citation>
    <scope>NUCLEOTIDE SEQUENCE [LARGE SCALE GENOMIC DNA]</scope>
    <source>
        <strain evidence="1 2">DH-20</strain>
    </source>
</reference>
<evidence type="ECO:0000313" key="1">
    <source>
        <dbReference type="EMBL" id="MEK9499902.1"/>
    </source>
</evidence>